<dbReference type="AlphaFoldDB" id="A0A1H4F193"/>
<keyword evidence="1" id="KW-0812">Transmembrane</keyword>
<protein>
    <submittedName>
        <fullName evidence="2">Uncharacterized protein</fullName>
    </submittedName>
</protein>
<proteinExistence type="predicted"/>
<keyword evidence="3" id="KW-1185">Reference proteome</keyword>
<accession>A0A1H4F193</accession>
<dbReference type="OrthoDB" id="7861086at2"/>
<dbReference type="STRING" id="89524.SAMN05444370_11760"/>
<feature type="transmembrane region" description="Helical" evidence="1">
    <location>
        <begin position="47"/>
        <end position="68"/>
    </location>
</feature>
<dbReference type="EMBL" id="FNQM01000017">
    <property type="protein sequence ID" value="SEA90969.1"/>
    <property type="molecule type" value="Genomic_DNA"/>
</dbReference>
<name>A0A1H4F193_9RHOB</name>
<keyword evidence="1" id="KW-0472">Membrane</keyword>
<evidence type="ECO:0000313" key="3">
    <source>
        <dbReference type="Proteomes" id="UP000198703"/>
    </source>
</evidence>
<feature type="transmembrane region" description="Helical" evidence="1">
    <location>
        <begin position="21"/>
        <end position="41"/>
    </location>
</feature>
<gene>
    <name evidence="2" type="ORF">SAMN05444370_11760</name>
</gene>
<reference evidence="2 3" key="1">
    <citation type="submission" date="2016-10" db="EMBL/GenBank/DDBJ databases">
        <authorList>
            <person name="de Groot N.N."/>
        </authorList>
    </citation>
    <scope>NUCLEOTIDE SEQUENCE [LARGE SCALE GENOMIC DNA]</scope>
    <source>
        <strain evidence="2 3">DSM 15345</strain>
    </source>
</reference>
<keyword evidence="1" id="KW-1133">Transmembrane helix</keyword>
<dbReference type="Proteomes" id="UP000198703">
    <property type="component" value="Unassembled WGS sequence"/>
</dbReference>
<evidence type="ECO:0000256" key="1">
    <source>
        <dbReference type="SAM" id="Phobius"/>
    </source>
</evidence>
<sequence length="99" mass="10886">MSTLRTLWRGEHPLADAFWTWAVTVGLLVNVATSVLFIIMIMRDWPWAALLLGYGISLPYNAVAVVGVWRSASRYDGPAIHADLARAATMILMAVLSLT</sequence>
<evidence type="ECO:0000313" key="2">
    <source>
        <dbReference type="EMBL" id="SEA90969.1"/>
    </source>
</evidence>
<organism evidence="2 3">
    <name type="scientific">Rubrimonas cliftonensis</name>
    <dbReference type="NCBI Taxonomy" id="89524"/>
    <lineage>
        <taxon>Bacteria</taxon>
        <taxon>Pseudomonadati</taxon>
        <taxon>Pseudomonadota</taxon>
        <taxon>Alphaproteobacteria</taxon>
        <taxon>Rhodobacterales</taxon>
        <taxon>Paracoccaceae</taxon>
        <taxon>Rubrimonas</taxon>
    </lineage>
</organism>